<name>A0ABW5P5M2_9DEIO</name>
<dbReference type="EMBL" id="JBHUMK010000052">
    <property type="protein sequence ID" value="MFD2610158.1"/>
    <property type="molecule type" value="Genomic_DNA"/>
</dbReference>
<protein>
    <submittedName>
        <fullName evidence="1">Uncharacterized protein</fullName>
    </submittedName>
</protein>
<organism evidence="1 2">
    <name type="scientific">Deinococcus taklimakanensis</name>
    <dbReference type="NCBI Taxonomy" id="536443"/>
    <lineage>
        <taxon>Bacteria</taxon>
        <taxon>Thermotogati</taxon>
        <taxon>Deinococcota</taxon>
        <taxon>Deinococci</taxon>
        <taxon>Deinococcales</taxon>
        <taxon>Deinococcaceae</taxon>
        <taxon>Deinococcus</taxon>
    </lineage>
</organism>
<reference evidence="2" key="1">
    <citation type="journal article" date="2019" name="Int. J. Syst. Evol. Microbiol.">
        <title>The Global Catalogue of Microorganisms (GCM) 10K type strain sequencing project: providing services to taxonomists for standard genome sequencing and annotation.</title>
        <authorList>
            <consortium name="The Broad Institute Genomics Platform"/>
            <consortium name="The Broad Institute Genome Sequencing Center for Infectious Disease"/>
            <person name="Wu L."/>
            <person name="Ma J."/>
        </authorList>
    </citation>
    <scope>NUCLEOTIDE SEQUENCE [LARGE SCALE GENOMIC DNA]</scope>
    <source>
        <strain evidence="2">KCTC 33842</strain>
    </source>
</reference>
<dbReference type="Proteomes" id="UP001597475">
    <property type="component" value="Unassembled WGS sequence"/>
</dbReference>
<evidence type="ECO:0000313" key="1">
    <source>
        <dbReference type="EMBL" id="MFD2610158.1"/>
    </source>
</evidence>
<dbReference type="RefSeq" id="WP_386846114.1">
    <property type="nucleotide sequence ID" value="NZ_JBHUMK010000052.1"/>
</dbReference>
<accession>A0ABW5P5M2</accession>
<keyword evidence="2" id="KW-1185">Reference proteome</keyword>
<evidence type="ECO:0000313" key="2">
    <source>
        <dbReference type="Proteomes" id="UP001597475"/>
    </source>
</evidence>
<comment type="caution">
    <text evidence="1">The sequence shown here is derived from an EMBL/GenBank/DDBJ whole genome shotgun (WGS) entry which is preliminary data.</text>
</comment>
<proteinExistence type="predicted"/>
<sequence>MTLPDRATVQQVGRPQFQAMLDQQGRPVLIRRAGQPDVNATALLVPVTGQTRQGEPAAAPEVRSLPWKVFFRHDVTEVREPGFTIIAPLAQGQPPVTLTPTGPTVDLADQGVALLVVCTPLADRTRVELLTFHASGTGLVQDPDTGNWLPAPGAALTVPARLHATADPRVRDMAGADAAEVVLIGRWGSLDAPQARPAGVQWGSESPLTLDGQPGTLTVKLAYPDADLHQEQQFGARFVALWVATT</sequence>
<gene>
    <name evidence="1" type="ORF">ACFSR9_12015</name>
</gene>